<dbReference type="Pfam" id="PF06280">
    <property type="entry name" value="fn3_5"/>
    <property type="match status" value="1"/>
</dbReference>
<comment type="caution">
    <text evidence="13">The sequence shown here is derived from an EMBL/GenBank/DDBJ whole genome shotgun (WGS) entry which is preliminary data.</text>
</comment>
<dbReference type="InterPro" id="IPR036852">
    <property type="entry name" value="Peptidase_S8/S53_dom_sf"/>
</dbReference>
<evidence type="ECO:0000256" key="8">
    <source>
        <dbReference type="RuleBase" id="RU003355"/>
    </source>
</evidence>
<dbReference type="GO" id="GO:0016020">
    <property type="term" value="C:membrane"/>
    <property type="evidence" value="ECO:0007669"/>
    <property type="project" value="InterPro"/>
</dbReference>
<dbReference type="PROSITE" id="PS00136">
    <property type="entry name" value="SUBTILASE_ASP"/>
    <property type="match status" value="1"/>
</dbReference>
<evidence type="ECO:0000313" key="13">
    <source>
        <dbReference type="EMBL" id="OBR07645.1"/>
    </source>
</evidence>
<dbReference type="PROSITE" id="PS51892">
    <property type="entry name" value="SUBTILASE"/>
    <property type="match status" value="1"/>
</dbReference>
<feature type="domain" description="C5a peptidase/Subtilisin-like protease SBT2-like Fn3-like" evidence="12">
    <location>
        <begin position="658"/>
        <end position="762"/>
    </location>
</feature>
<feature type="domain" description="Peptidase S8/S53" evidence="11">
    <location>
        <begin position="162"/>
        <end position="615"/>
    </location>
</feature>
<evidence type="ECO:0000256" key="5">
    <source>
        <dbReference type="ARBA" id="ARBA00022825"/>
    </source>
</evidence>
<dbReference type="AlphaFoldDB" id="A0A1B7Y6Q1"/>
<dbReference type="PROSITE" id="PS00137">
    <property type="entry name" value="SUBTILASE_HIS"/>
    <property type="match status" value="1"/>
</dbReference>
<evidence type="ECO:0000256" key="3">
    <source>
        <dbReference type="ARBA" id="ARBA00022729"/>
    </source>
</evidence>
<dbReference type="EMBL" id="LTAN01000006">
    <property type="protein sequence ID" value="OBR07645.1"/>
    <property type="molecule type" value="Genomic_DNA"/>
</dbReference>
<dbReference type="GO" id="GO:0004252">
    <property type="term" value="F:serine-type endopeptidase activity"/>
    <property type="evidence" value="ECO:0007669"/>
    <property type="project" value="UniProtKB-UniRule"/>
</dbReference>
<dbReference type="InterPro" id="IPR050131">
    <property type="entry name" value="Peptidase_S8_subtilisin-like"/>
</dbReference>
<evidence type="ECO:0000259" key="12">
    <source>
        <dbReference type="Pfam" id="PF06280"/>
    </source>
</evidence>
<comment type="similarity">
    <text evidence="1 7 8">Belongs to the peptidase S8 family.</text>
</comment>
<dbReference type="GO" id="GO:0006508">
    <property type="term" value="P:proteolysis"/>
    <property type="evidence" value="ECO:0007669"/>
    <property type="project" value="UniProtKB-KW"/>
</dbReference>
<evidence type="ECO:0000256" key="4">
    <source>
        <dbReference type="ARBA" id="ARBA00022801"/>
    </source>
</evidence>
<dbReference type="InterPro" id="IPR023827">
    <property type="entry name" value="Peptidase_S8_Asp-AS"/>
</dbReference>
<organism evidence="13 14">
    <name type="scientific">Colletotrichum higginsianum (strain IMI 349063)</name>
    <name type="common">Crucifer anthracnose fungus</name>
    <dbReference type="NCBI Taxonomy" id="759273"/>
    <lineage>
        <taxon>Eukaryota</taxon>
        <taxon>Fungi</taxon>
        <taxon>Dikarya</taxon>
        <taxon>Ascomycota</taxon>
        <taxon>Pezizomycotina</taxon>
        <taxon>Sordariomycetes</taxon>
        <taxon>Hypocreomycetidae</taxon>
        <taxon>Glomerellales</taxon>
        <taxon>Glomerellaceae</taxon>
        <taxon>Colletotrichum</taxon>
        <taxon>Colletotrichum destructivum species complex</taxon>
    </lineage>
</organism>
<feature type="compositionally biased region" description="Basic and acidic residues" evidence="9">
    <location>
        <begin position="115"/>
        <end position="128"/>
    </location>
</feature>
<dbReference type="InterPro" id="IPR010435">
    <property type="entry name" value="C5a/SBT2-like_Fn3"/>
</dbReference>
<protein>
    <submittedName>
        <fullName evidence="13">Peptidase</fullName>
    </submittedName>
</protein>
<evidence type="ECO:0000313" key="14">
    <source>
        <dbReference type="Proteomes" id="UP000092177"/>
    </source>
</evidence>
<dbReference type="PANTHER" id="PTHR43806:SF66">
    <property type="entry name" value="SERIN ENDOPEPTIDASE"/>
    <property type="match status" value="1"/>
</dbReference>
<evidence type="ECO:0000256" key="1">
    <source>
        <dbReference type="ARBA" id="ARBA00011073"/>
    </source>
</evidence>
<dbReference type="PRINTS" id="PR00723">
    <property type="entry name" value="SUBTILISIN"/>
</dbReference>
<keyword evidence="2 7" id="KW-0645">Protease</keyword>
<dbReference type="InterPro" id="IPR000209">
    <property type="entry name" value="Peptidase_S8/S53_dom"/>
</dbReference>
<dbReference type="InterPro" id="IPR022398">
    <property type="entry name" value="Peptidase_S8_His-AS"/>
</dbReference>
<gene>
    <name evidence="13" type="ORF">CH63R_09166</name>
</gene>
<dbReference type="PANTHER" id="PTHR43806">
    <property type="entry name" value="PEPTIDASE S8"/>
    <property type="match status" value="1"/>
</dbReference>
<keyword evidence="3 10" id="KW-0732">Signal</keyword>
<proteinExistence type="inferred from homology"/>
<dbReference type="Proteomes" id="UP000092177">
    <property type="component" value="Chromosome 6"/>
</dbReference>
<evidence type="ECO:0000256" key="6">
    <source>
        <dbReference type="PIRSR" id="PIRSR615500-1"/>
    </source>
</evidence>
<sequence length="953" mass="102859">MCLIRRLAAAVAYCSVAVAYQTVPKAYFIELSKNFSVDGIASSPDTFVQKASELSIPLRVRYKFLDQTVFYGLSVSLEHDDHVRTLRFVPGVENVVPVEQMTHPHRPSVGASQASKRETSPVESDIKQLRPRSSLPRDSEIDWNSPHAMTGVDRLHAQGIFGDGVRISIIDTGVDYLHPALGGCFGKGCKVEFGYDFVGDDYGSRNFTPNPSADPRPGCYAGFHGTHVAGVAGMDAPPNSSMFAGLVGVAPRATLGMYRVFGCDGTTSHDAIVAAMQKSVEAGADVVSISICELGTWSGYPLSPLSAAVAALKAKGVAVVAAAGNSGTRGMFSIKLPAGADDALGIAAVENSKFPTYPVQDSNGANFRYGSLYPFPKGVYSVVWADRDSDDYNFGCSASDYPPASQLSGPISNYIIAIKRGRPCSPTQIQSHAIAANYTRVITYPDPTINDVFVEGHAAPGPFLTADGSEFSMSSAIDDTLFNAAKSPGTYKLFVDSQKAYLVDQPGGGLPNMFSSIGQLRKPRSLRSQPDKVVISDSSTGPNADFAFKPQLAAPGGMILSTMPLMEKSRGYGFVSGTSMATPYVSGVYALIKSQLPSLSVDEIFARMQTTAKQVRMADFDLTAPAIQQGAGLVQAYEALFSRSAISPGEFKLVDGYEAAFTIVNPSDDDAIYTFSNIPAAGTVAFTESRSRSSEVEYIPRSFSANVQFVPGHRITVPAGSSLDVPFQVTPPFDIDPSRIPIFSGFIGIVSSFNETFTIPYMGPAYNYSNAPVVGLSNITEAQRSNALTPSRDPFSAPQVFAQGDKFDIGNYRSFSFRNSDYPVAYFTTLQPVQKFRFDIVRASTNFTPTWYGFDPDVRLDNLTETRMAENITVAGASILGSILVQDGWLPHTNYQASWSDSIMDVRAARELGLKKGSYRVLLRWLKFFKDEGDPDSWDTWLSGVVDVLEDVF</sequence>
<accession>A0A1B7Y6Q1</accession>
<dbReference type="KEGG" id="chig:CH63R_09166"/>
<keyword evidence="14" id="KW-1185">Reference proteome</keyword>
<feature type="active site" description="Charge relay system" evidence="6 7">
    <location>
        <position position="579"/>
    </location>
</feature>
<dbReference type="VEuPathDB" id="FungiDB:CH63R_09166"/>
<name>A0A1B7Y6Q1_COLHI</name>
<keyword evidence="4 7" id="KW-0378">Hydrolase</keyword>
<evidence type="ECO:0000259" key="11">
    <source>
        <dbReference type="Pfam" id="PF00082"/>
    </source>
</evidence>
<reference evidence="14" key="1">
    <citation type="journal article" date="2017" name="BMC Genomics">
        <title>Gapless genome assembly of Colletotrichum higginsianum reveals chromosome structure and association of transposable elements with secondary metabolite gene clusters.</title>
        <authorList>
            <person name="Dallery J.-F."/>
            <person name="Lapalu N."/>
            <person name="Zampounis A."/>
            <person name="Pigne S."/>
            <person name="Luyten I."/>
            <person name="Amselem J."/>
            <person name="Wittenberg A.H.J."/>
            <person name="Zhou S."/>
            <person name="de Queiroz M.V."/>
            <person name="Robin G.P."/>
            <person name="Auger A."/>
            <person name="Hainaut M."/>
            <person name="Henrissat B."/>
            <person name="Kim K.-T."/>
            <person name="Lee Y.-H."/>
            <person name="Lespinet O."/>
            <person name="Schwartz D.C."/>
            <person name="Thon M.R."/>
            <person name="O'Connell R.J."/>
        </authorList>
    </citation>
    <scope>NUCLEOTIDE SEQUENCE [LARGE SCALE GENOMIC DNA]</scope>
    <source>
        <strain evidence="14">IMI 349063</strain>
    </source>
</reference>
<evidence type="ECO:0000256" key="2">
    <source>
        <dbReference type="ARBA" id="ARBA00022670"/>
    </source>
</evidence>
<dbReference type="OrthoDB" id="10256524at2759"/>
<dbReference type="InterPro" id="IPR023828">
    <property type="entry name" value="Peptidase_S8_Ser-AS"/>
</dbReference>
<keyword evidence="5 7" id="KW-0720">Serine protease</keyword>
<feature type="chain" id="PRO_5008601379" evidence="10">
    <location>
        <begin position="20"/>
        <end position="953"/>
    </location>
</feature>
<evidence type="ECO:0000256" key="9">
    <source>
        <dbReference type="SAM" id="MobiDB-lite"/>
    </source>
</evidence>
<feature type="active site" description="Charge relay system" evidence="6 7">
    <location>
        <position position="171"/>
    </location>
</feature>
<dbReference type="SUPFAM" id="SSF52743">
    <property type="entry name" value="Subtilisin-like"/>
    <property type="match status" value="1"/>
</dbReference>
<dbReference type="Gene3D" id="3.40.50.200">
    <property type="entry name" value="Peptidase S8/S53 domain"/>
    <property type="match status" value="2"/>
</dbReference>
<dbReference type="PROSITE" id="PS00138">
    <property type="entry name" value="SUBTILASE_SER"/>
    <property type="match status" value="1"/>
</dbReference>
<dbReference type="InterPro" id="IPR015500">
    <property type="entry name" value="Peptidase_S8_subtilisin-rel"/>
</dbReference>
<dbReference type="Pfam" id="PF00082">
    <property type="entry name" value="Peptidase_S8"/>
    <property type="match status" value="1"/>
</dbReference>
<evidence type="ECO:0000256" key="10">
    <source>
        <dbReference type="SAM" id="SignalP"/>
    </source>
</evidence>
<feature type="signal peptide" evidence="10">
    <location>
        <begin position="1"/>
        <end position="19"/>
    </location>
</feature>
<dbReference type="RefSeq" id="XP_018156163.1">
    <property type="nucleotide sequence ID" value="XM_018304140.1"/>
</dbReference>
<feature type="active site" description="Charge relay system" evidence="6 7">
    <location>
        <position position="224"/>
    </location>
</feature>
<dbReference type="GeneID" id="28868247"/>
<feature type="region of interest" description="Disordered" evidence="9">
    <location>
        <begin position="99"/>
        <end position="144"/>
    </location>
</feature>
<evidence type="ECO:0000256" key="7">
    <source>
        <dbReference type="PROSITE-ProRule" id="PRU01240"/>
    </source>
</evidence>